<dbReference type="RefSeq" id="NP_001406113.1">
    <property type="nucleotide sequence ID" value="NM_001419184.1"/>
</dbReference>
<evidence type="ECO:0000259" key="10">
    <source>
        <dbReference type="PROSITE" id="PS51182"/>
    </source>
</evidence>
<evidence type="ECO:0000313" key="11">
    <source>
        <dbReference type="Ensembl" id="ENSRNOP00000029743.6"/>
    </source>
</evidence>
<proteinExistence type="predicted"/>
<dbReference type="InParanoid" id="D4ADC8"/>
<dbReference type="CTD" id="93492"/>
<dbReference type="Proteomes" id="UP000002494">
    <property type="component" value="Chromosome 16"/>
</dbReference>
<dbReference type="InterPro" id="IPR035892">
    <property type="entry name" value="C2_domain_sf"/>
</dbReference>
<dbReference type="FunFam" id="2.60.40.1110:FF:000004">
    <property type="entry name" value="Voltage-sensor containing phosphatase"/>
    <property type="match status" value="1"/>
</dbReference>
<dbReference type="PROSITE" id="PS51182">
    <property type="entry name" value="C2_TENSIN"/>
    <property type="match status" value="1"/>
</dbReference>
<dbReference type="GO" id="GO:0005737">
    <property type="term" value="C:cytoplasm"/>
    <property type="evidence" value="ECO:0000266"/>
    <property type="project" value="RGD"/>
</dbReference>
<dbReference type="InterPro" id="IPR027359">
    <property type="entry name" value="Volt_channel_dom_sf"/>
</dbReference>
<keyword evidence="4 7" id="KW-1133">Transmembrane helix</keyword>
<dbReference type="InterPro" id="IPR016130">
    <property type="entry name" value="Tyr_Pase_AS"/>
</dbReference>
<dbReference type="STRING" id="10116.ENSRNOP00000029743"/>
<evidence type="ECO:0000256" key="6">
    <source>
        <dbReference type="SAM" id="MobiDB-lite"/>
    </source>
</evidence>
<dbReference type="SUPFAM" id="SSF81324">
    <property type="entry name" value="Voltage-gated potassium channels"/>
    <property type="match status" value="1"/>
</dbReference>
<dbReference type="SUPFAM" id="SSF52799">
    <property type="entry name" value="(Phosphotyrosine protein) phosphatases II"/>
    <property type="match status" value="1"/>
</dbReference>
<dbReference type="eggNOG" id="KOG2283">
    <property type="taxonomic scope" value="Eukaryota"/>
</dbReference>
<dbReference type="FunFam" id="1.20.120.350:FF:000067">
    <property type="entry name" value="Transmembrane phosphatase with tensin homology"/>
    <property type="match status" value="1"/>
</dbReference>
<dbReference type="InterPro" id="IPR005821">
    <property type="entry name" value="Ion_trans_dom"/>
</dbReference>
<name>D4ADC8_RAT</name>
<evidence type="ECO:0000259" key="8">
    <source>
        <dbReference type="PROSITE" id="PS50056"/>
    </source>
</evidence>
<dbReference type="InterPro" id="IPR051281">
    <property type="entry name" value="Dual-spec_lipid-protein_phosph"/>
</dbReference>
<feature type="domain" description="C2 tensin-type" evidence="10">
    <location>
        <begin position="535"/>
        <end position="668"/>
    </location>
</feature>
<feature type="domain" description="Phosphatase tensin-type" evidence="9">
    <location>
        <begin position="352"/>
        <end position="528"/>
    </location>
</feature>
<feature type="region of interest" description="Disordered" evidence="6">
    <location>
        <begin position="30"/>
        <end position="56"/>
    </location>
</feature>
<dbReference type="Reactome" id="R-RNO-1660514">
    <property type="pathway name" value="Synthesis of PIPs at the Golgi membrane"/>
</dbReference>
<evidence type="ECO:0000256" key="4">
    <source>
        <dbReference type="ARBA" id="ARBA00022989"/>
    </source>
</evidence>
<dbReference type="AGR" id="RGD:1305825"/>
<dbReference type="KEGG" id="rno:364629"/>
<reference evidence="11" key="1">
    <citation type="submission" date="2024-01" db="EMBL/GenBank/DDBJ databases">
        <title>GRCr8: a new rat reference genome assembly contstructed from accurate long reads and long range scaffolding.</title>
        <authorList>
            <person name="Doris P.A."/>
            <person name="Kalbfleisch T."/>
            <person name="Li K."/>
            <person name="Howe K."/>
            <person name="Wood J."/>
        </authorList>
    </citation>
    <scope>NUCLEOTIDE SEQUENCE [LARGE SCALE GENOMIC DNA]</scope>
    <source>
        <strain evidence="11">Brown Norway</strain>
    </source>
</reference>
<evidence type="ECO:0000256" key="7">
    <source>
        <dbReference type="SAM" id="Phobius"/>
    </source>
</evidence>
<reference evidence="11" key="2">
    <citation type="submission" date="2025-08" db="UniProtKB">
        <authorList>
            <consortium name="Ensembl"/>
        </authorList>
    </citation>
    <scope>IDENTIFICATION</scope>
    <source>
        <strain evidence="11">Brown Norway</strain>
    </source>
</reference>
<dbReference type="UCSC" id="RGD:1305825">
    <property type="organism name" value="rat"/>
</dbReference>
<dbReference type="InterPro" id="IPR000387">
    <property type="entry name" value="Tyr_Pase_dom"/>
</dbReference>
<dbReference type="InterPro" id="IPR014020">
    <property type="entry name" value="Tensin_C2-dom"/>
</dbReference>
<reference evidence="11" key="3">
    <citation type="submission" date="2025-09" db="UniProtKB">
        <authorList>
            <consortium name="Ensembl"/>
        </authorList>
    </citation>
    <scope>IDENTIFICATION</scope>
    <source>
        <strain evidence="11">Brown Norway</strain>
    </source>
</reference>
<accession>D4ADC8</accession>
<dbReference type="InterPro" id="IPR029021">
    <property type="entry name" value="Prot-tyrosine_phosphatase-like"/>
</dbReference>
<dbReference type="GO" id="GO:0005789">
    <property type="term" value="C:endoplasmic reticulum membrane"/>
    <property type="evidence" value="ECO:0000266"/>
    <property type="project" value="RGD"/>
</dbReference>
<organism evidence="11 12">
    <name type="scientific">Rattus norvegicus</name>
    <name type="common">Rat</name>
    <dbReference type="NCBI Taxonomy" id="10116"/>
    <lineage>
        <taxon>Eukaryota</taxon>
        <taxon>Metazoa</taxon>
        <taxon>Chordata</taxon>
        <taxon>Craniata</taxon>
        <taxon>Vertebrata</taxon>
        <taxon>Euteleostomi</taxon>
        <taxon>Mammalia</taxon>
        <taxon>Eutheria</taxon>
        <taxon>Euarchontoglires</taxon>
        <taxon>Glires</taxon>
        <taxon>Rodentia</taxon>
        <taxon>Myomorpha</taxon>
        <taxon>Muroidea</taxon>
        <taxon>Muridae</taxon>
        <taxon>Murinae</taxon>
        <taxon>Rattus</taxon>
    </lineage>
</organism>
<dbReference type="RefSeq" id="NP_001406114.1">
    <property type="nucleotide sequence ID" value="NM_001419185.1"/>
</dbReference>
<dbReference type="PANTHER" id="PTHR12305">
    <property type="entry name" value="PHOSPHATASE WITH HOMOLOGY TO TENSIN"/>
    <property type="match status" value="1"/>
</dbReference>
<feature type="transmembrane region" description="Helical" evidence="7">
    <location>
        <begin position="283"/>
        <end position="303"/>
    </location>
</feature>
<dbReference type="GeneID" id="364629"/>
<evidence type="ECO:0000256" key="2">
    <source>
        <dbReference type="ARBA" id="ARBA00022692"/>
    </source>
</evidence>
<dbReference type="PaxDb" id="10116-ENSRNOP00000029743"/>
<keyword evidence="3" id="KW-0378">Hydrolase</keyword>
<dbReference type="PROSITE" id="PS51181">
    <property type="entry name" value="PPASE_TENSIN"/>
    <property type="match status" value="1"/>
</dbReference>
<dbReference type="InterPro" id="IPR029023">
    <property type="entry name" value="Tensin_phosphatase"/>
</dbReference>
<dbReference type="OrthoDB" id="16692at2759"/>
<evidence type="ECO:0000259" key="9">
    <source>
        <dbReference type="PROSITE" id="PS51181"/>
    </source>
</evidence>
<gene>
    <name evidence="11 13" type="primary">Tpte2</name>
    <name evidence="13" type="synonym">Tpte</name>
</gene>
<dbReference type="Pfam" id="PF22785">
    <property type="entry name" value="Tc-R-P"/>
    <property type="match status" value="1"/>
</dbReference>
<dbReference type="CDD" id="cd14510">
    <property type="entry name" value="PTP_VSP_TPTE"/>
    <property type="match status" value="1"/>
</dbReference>
<dbReference type="Gene3D" id="1.20.120.350">
    <property type="entry name" value="Voltage-gated potassium channels. Chain C"/>
    <property type="match status" value="1"/>
</dbReference>
<dbReference type="PROSITE" id="PS00383">
    <property type="entry name" value="TYR_PHOSPHATASE_1"/>
    <property type="match status" value="1"/>
</dbReference>
<comment type="subcellular location">
    <subcellularLocation>
        <location evidence="1">Membrane</location>
        <topology evidence="1">Multi-pass membrane protein</topology>
    </subcellularLocation>
</comment>
<dbReference type="OMA" id="ISPCVMS"/>
<evidence type="ECO:0000256" key="1">
    <source>
        <dbReference type="ARBA" id="ARBA00004141"/>
    </source>
</evidence>
<feature type="domain" description="Tyrosine specific protein phosphatases" evidence="8">
    <location>
        <begin position="437"/>
        <end position="497"/>
    </location>
</feature>
<dbReference type="FunCoup" id="D4ADC8">
    <property type="interactions" value="30"/>
</dbReference>
<dbReference type="PROSITE" id="PS50056">
    <property type="entry name" value="TYR_PHOSPHATASE_2"/>
    <property type="match status" value="1"/>
</dbReference>
<dbReference type="FunFam" id="3.90.190.10:FF:000053">
    <property type="entry name" value="Phosphatidylinositol 3,4,5-trisphosphate 3-phosphatase TPTE2"/>
    <property type="match status" value="1"/>
</dbReference>
<dbReference type="Gene3D" id="2.60.40.1110">
    <property type="match status" value="1"/>
</dbReference>
<evidence type="ECO:0000313" key="13">
    <source>
        <dbReference type="RGD" id="1305825"/>
    </source>
</evidence>
<dbReference type="Pfam" id="PF10409">
    <property type="entry name" value="PTEN_C2"/>
    <property type="match status" value="1"/>
</dbReference>
<sequence>MQGVKKSHLYLWMEHYGYDGPASSRVYSQLSRRRRNANKKVLSSTSKSTKLNGSIGYDGNEETTTFTNGSSIDSMSYQDDMKSSNCMDPTSEKRYGNDSSLYTIDGTLNNGTTLYEMNSLSELSKEVYLNDSALLRGKEAASELSQVSSTMKTQSSVSTSILSTSDLISEEIQEEQINKCKLNQISKLYDEDEHVDIRESYWSTVKKFVHFLVSSVAFRIFGILLIFLDVFLVAIDLHATEKNIYIPLEYRAISLAIALFFLVDVLLRVYVEGRQRYFSDVLNTLDAVVIGVTVLVAVIYTLYDKQFLRNIPRLAVLLRPLRLLILVRILQLAHQKRQLEKLTRQLVSGNKRRYKKDGFDLDLTYVTERIIAMSFPSSGRESFYRNPIKEVVRFLDTKHPNHYQVYNLCSERSYDPKRFHYRVRRIMIDDHNVPTLEEMLLFSKEVNDWMAQDPENVVAIHCKGGKGRTGTMVCACLIASEIVLNAKASLYFFGERRTDKSNSSKFQGVETPSQNRYVKYFEKLKTSYQLTLPPKKVLVIKRFTVYSIHGVGKGNGSDLEIQIMMWQETIFSCFNSKNCMIFHDVETDKVIINVFNCPALYDDVKVKFLCPNLPKYYDDCPFFFWFHTSFIRNNRLYLPRSELDNTHKQKTWKIYGPKFAVEVYFEEISSTVMY</sequence>
<dbReference type="GeneTree" id="ENSGT00940000154335"/>
<evidence type="ECO:0000256" key="3">
    <source>
        <dbReference type="ARBA" id="ARBA00022801"/>
    </source>
</evidence>
<dbReference type="PANTHER" id="PTHR12305:SF60">
    <property type="entry name" value="PHOSPHATIDYLINOSITOL 3,4,5-TRISPHOSPHATE 3-PHOSPHATASE TPTE2-RELATED"/>
    <property type="match status" value="1"/>
</dbReference>
<keyword evidence="12" id="KW-1185">Reference proteome</keyword>
<dbReference type="Bgee" id="ENSRNOG00000024837">
    <property type="expression patterns" value="Expressed in testis and 1 other cell type or tissue"/>
</dbReference>
<keyword evidence="5 7" id="KW-0472">Membrane</keyword>
<dbReference type="AlphaFoldDB" id="D4ADC8"/>
<dbReference type="Gene3D" id="3.90.190.10">
    <property type="entry name" value="Protein tyrosine phosphatase superfamily"/>
    <property type="match status" value="1"/>
</dbReference>
<dbReference type="HOGENOM" id="CLU_020105_3_0_1"/>
<dbReference type="GO" id="GO:0005216">
    <property type="term" value="F:monoatomic ion channel activity"/>
    <property type="evidence" value="ECO:0007669"/>
    <property type="project" value="InterPro"/>
</dbReference>
<evidence type="ECO:0000313" key="12">
    <source>
        <dbReference type="Proteomes" id="UP000002494"/>
    </source>
</evidence>
<feature type="transmembrane region" description="Helical" evidence="7">
    <location>
        <begin position="252"/>
        <end position="271"/>
    </location>
</feature>
<dbReference type="VEuPathDB" id="HostDB:ENSRNOG00000024837"/>
<feature type="transmembrane region" description="Helical" evidence="7">
    <location>
        <begin position="208"/>
        <end position="232"/>
    </location>
</feature>
<protein>
    <submittedName>
        <fullName evidence="11">Transmembrane phosphoinositide 3-phosphatase and tensin homolog 2</fullName>
    </submittedName>
</protein>
<dbReference type="GO" id="GO:0016314">
    <property type="term" value="F:phosphatidylinositol-3,4,5-trisphosphate 3-phosphatase activity"/>
    <property type="evidence" value="ECO:0000318"/>
    <property type="project" value="GO_Central"/>
</dbReference>
<evidence type="ECO:0000256" key="5">
    <source>
        <dbReference type="ARBA" id="ARBA00023136"/>
    </source>
</evidence>
<dbReference type="SUPFAM" id="SSF49562">
    <property type="entry name" value="C2 domain (Calcium/lipid-binding domain, CaLB)"/>
    <property type="match status" value="1"/>
</dbReference>
<dbReference type="RGD" id="1305825">
    <property type="gene designation" value="Tpte2"/>
</dbReference>
<dbReference type="Pfam" id="PF00520">
    <property type="entry name" value="Ion_trans"/>
    <property type="match status" value="1"/>
</dbReference>
<dbReference type="SMART" id="SM01326">
    <property type="entry name" value="PTEN_C2"/>
    <property type="match status" value="1"/>
</dbReference>
<keyword evidence="2 7" id="KW-0812">Transmembrane</keyword>
<feature type="compositionally biased region" description="Low complexity" evidence="6">
    <location>
        <begin position="39"/>
        <end position="51"/>
    </location>
</feature>
<dbReference type="GO" id="GO:0006796">
    <property type="term" value="P:phosphate-containing compound metabolic process"/>
    <property type="evidence" value="ECO:0007669"/>
    <property type="project" value="UniProtKB-ARBA"/>
</dbReference>
<dbReference type="InterPro" id="IPR045102">
    <property type="entry name" value="PTP_VSP_TPTE"/>
</dbReference>
<dbReference type="GO" id="GO:0005829">
    <property type="term" value="C:cytosol"/>
    <property type="evidence" value="ECO:0000318"/>
    <property type="project" value="GO_Central"/>
</dbReference>
<dbReference type="Ensembl" id="ENSRNOT00000034670.7">
    <property type="protein sequence ID" value="ENSRNOP00000029743.6"/>
    <property type="gene ID" value="ENSRNOG00000024837.7"/>
</dbReference>